<protein>
    <recommendedName>
        <fullName evidence="4">Lipoprotein</fullName>
    </recommendedName>
</protein>
<evidence type="ECO:0000256" key="1">
    <source>
        <dbReference type="SAM" id="SignalP"/>
    </source>
</evidence>
<dbReference type="EMBL" id="JBDGHN010000002">
    <property type="protein sequence ID" value="MEN2751254.1"/>
    <property type="molecule type" value="Genomic_DNA"/>
</dbReference>
<feature type="chain" id="PRO_5047536113" description="Lipoprotein" evidence="1">
    <location>
        <begin position="24"/>
        <end position="227"/>
    </location>
</feature>
<keyword evidence="3" id="KW-1185">Reference proteome</keyword>
<evidence type="ECO:0008006" key="4">
    <source>
        <dbReference type="Google" id="ProtNLM"/>
    </source>
</evidence>
<dbReference type="RefSeq" id="WP_299219766.1">
    <property type="nucleotide sequence ID" value="NZ_JBDGHN010000002.1"/>
</dbReference>
<evidence type="ECO:0000313" key="3">
    <source>
        <dbReference type="Proteomes" id="UP001461960"/>
    </source>
</evidence>
<dbReference type="Proteomes" id="UP001461960">
    <property type="component" value="Unassembled WGS sequence"/>
</dbReference>
<sequence>MSIHSSLLVTSLFSATFILVGCAQTNAVTQSVSNAATETVGGFKTAFEDYAKSNKSKNRQELANAYHMFGWMEDGCIGDSSADYQKIGLLNQQMVANIKAVRDLPVADSVTGDTYEFYVTPRSQWHPGFDRLLDSVNMDTNYEYTEYHFKFRDNVFYRGQPLAEYHYKFRPESEGGKEVLKFAGDADINSIWPNFKGRQVEDWMDGSLYESKAEYDRQNKTITCYFD</sequence>
<organism evidence="2 3">
    <name type="scientific">Psychrobacter saeujeotis</name>
    <dbReference type="NCBI Taxonomy" id="3143436"/>
    <lineage>
        <taxon>Bacteria</taxon>
        <taxon>Pseudomonadati</taxon>
        <taxon>Pseudomonadota</taxon>
        <taxon>Gammaproteobacteria</taxon>
        <taxon>Moraxellales</taxon>
        <taxon>Moraxellaceae</taxon>
        <taxon>Psychrobacter</taxon>
    </lineage>
</organism>
<feature type="signal peptide" evidence="1">
    <location>
        <begin position="1"/>
        <end position="23"/>
    </location>
</feature>
<keyword evidence="1" id="KW-0732">Signal</keyword>
<evidence type="ECO:0000313" key="2">
    <source>
        <dbReference type="EMBL" id="MEN2751254.1"/>
    </source>
</evidence>
<gene>
    <name evidence="2" type="ORF">AAIR29_06360</name>
</gene>
<name>A0ABU9X775_9GAMM</name>
<accession>A0ABU9X775</accession>
<reference evidence="2 3" key="1">
    <citation type="submission" date="2024-05" db="EMBL/GenBank/DDBJ databases">
        <authorList>
            <person name="Kim H.-Y."/>
            <person name="Kim E."/>
            <person name="Cai Y."/>
            <person name="Yang S.-M."/>
            <person name="Lee W."/>
        </authorList>
    </citation>
    <scope>NUCLEOTIDE SEQUENCE [LARGE SCALE GENOMIC DNA]</scope>
    <source>
        <strain evidence="2 3">FBL11</strain>
    </source>
</reference>
<proteinExistence type="predicted"/>
<comment type="caution">
    <text evidence="2">The sequence shown here is derived from an EMBL/GenBank/DDBJ whole genome shotgun (WGS) entry which is preliminary data.</text>
</comment>